<accession>A0A060WIE4</accession>
<evidence type="ECO:0000313" key="8">
    <source>
        <dbReference type="EMBL" id="CDQ67073.1"/>
    </source>
</evidence>
<dbReference type="InterPro" id="IPR051221">
    <property type="entry name" value="LDLR-related"/>
</dbReference>
<protein>
    <submittedName>
        <fullName evidence="8">Uncharacterized protein</fullName>
    </submittedName>
</protein>
<keyword evidence="3" id="KW-0677">Repeat</keyword>
<evidence type="ECO:0000256" key="5">
    <source>
        <dbReference type="ARBA" id="ARBA00023180"/>
    </source>
</evidence>
<keyword evidence="5" id="KW-0325">Glycoprotein</keyword>
<keyword evidence="7" id="KW-1133">Transmembrane helix</keyword>
<dbReference type="SMART" id="SM00135">
    <property type="entry name" value="LY"/>
    <property type="match status" value="3"/>
</dbReference>
<feature type="transmembrane region" description="Helical" evidence="7">
    <location>
        <begin position="45"/>
        <end position="69"/>
    </location>
</feature>
<keyword evidence="2" id="KW-0732">Signal</keyword>
<dbReference type="SUPFAM" id="SSF63825">
    <property type="entry name" value="YWTD domain"/>
    <property type="match status" value="1"/>
</dbReference>
<evidence type="ECO:0000313" key="9">
    <source>
        <dbReference type="Proteomes" id="UP000193380"/>
    </source>
</evidence>
<reference evidence="8" key="1">
    <citation type="journal article" date="2014" name="Nat. Commun.">
        <title>The rainbow trout genome provides novel insights into evolution after whole-genome duplication in vertebrates.</title>
        <authorList>
            <person name="Berthelot C."/>
            <person name="Brunet F."/>
            <person name="Chalopin D."/>
            <person name="Juanchich A."/>
            <person name="Bernard M."/>
            <person name="Noel B."/>
            <person name="Bento P."/>
            <person name="Da Silva C."/>
            <person name="Labadie K."/>
            <person name="Alberti A."/>
            <person name="Aury J.M."/>
            <person name="Louis A."/>
            <person name="Dehais P."/>
            <person name="Bardou P."/>
            <person name="Montfort J."/>
            <person name="Klopp C."/>
            <person name="Cabau C."/>
            <person name="Gaspin C."/>
            <person name="Thorgaard G.H."/>
            <person name="Boussaha M."/>
            <person name="Quillet E."/>
            <person name="Guyomard R."/>
            <person name="Galiana D."/>
            <person name="Bobe J."/>
            <person name="Volff J.N."/>
            <person name="Genet C."/>
            <person name="Wincker P."/>
            <person name="Jaillon O."/>
            <person name="Roest Crollius H."/>
            <person name="Guiguen Y."/>
        </authorList>
    </citation>
    <scope>NUCLEOTIDE SEQUENCE [LARGE SCALE GENOMIC DNA]</scope>
</reference>
<keyword evidence="1" id="KW-0245">EGF-like domain</keyword>
<dbReference type="InterPro" id="IPR000033">
    <property type="entry name" value="LDLR_classB_rpt"/>
</dbReference>
<dbReference type="Gene3D" id="2.120.10.30">
    <property type="entry name" value="TolB, C-terminal domain"/>
    <property type="match status" value="1"/>
</dbReference>
<feature type="repeat" description="LDL-receptor class B" evidence="6">
    <location>
        <begin position="103"/>
        <end position="149"/>
    </location>
</feature>
<evidence type="ECO:0000256" key="7">
    <source>
        <dbReference type="SAM" id="Phobius"/>
    </source>
</evidence>
<dbReference type="PROSITE" id="PS51120">
    <property type="entry name" value="LDLRB"/>
    <property type="match status" value="3"/>
</dbReference>
<dbReference type="GO" id="GO:0005041">
    <property type="term" value="F:low-density lipoprotein particle receptor activity"/>
    <property type="evidence" value="ECO:0007669"/>
    <property type="project" value="TreeGrafter"/>
</dbReference>
<keyword evidence="7" id="KW-0812">Transmembrane</keyword>
<dbReference type="GO" id="GO:0005886">
    <property type="term" value="C:plasma membrane"/>
    <property type="evidence" value="ECO:0007669"/>
    <property type="project" value="TreeGrafter"/>
</dbReference>
<dbReference type="FunFam" id="2.120.10.30:FF:000241">
    <property type="entry name" value="Low-density lipoprotein receptor-related protein 6"/>
    <property type="match status" value="1"/>
</dbReference>
<dbReference type="PANTHER" id="PTHR22722:SF5">
    <property type="entry name" value="LOW-DENSITY LIPOPROTEIN RECEPTOR-RELATED PROTEIN 1B"/>
    <property type="match status" value="1"/>
</dbReference>
<keyword evidence="4" id="KW-1015">Disulfide bond</keyword>
<dbReference type="Pfam" id="PF00058">
    <property type="entry name" value="Ldl_recept_b"/>
    <property type="match status" value="3"/>
</dbReference>
<keyword evidence="7" id="KW-0472">Membrane</keyword>
<gene>
    <name evidence="8" type="ORF">GSONMT00076877001</name>
</gene>
<evidence type="ECO:0000256" key="2">
    <source>
        <dbReference type="ARBA" id="ARBA00022729"/>
    </source>
</evidence>
<dbReference type="Proteomes" id="UP000193380">
    <property type="component" value="Unassembled WGS sequence"/>
</dbReference>
<reference evidence="8" key="2">
    <citation type="submission" date="2014-03" db="EMBL/GenBank/DDBJ databases">
        <authorList>
            <person name="Genoscope - CEA"/>
        </authorList>
    </citation>
    <scope>NUCLEOTIDE SEQUENCE</scope>
</reference>
<dbReference type="GO" id="GO:0043235">
    <property type="term" value="C:receptor complex"/>
    <property type="evidence" value="ECO:0007669"/>
    <property type="project" value="TreeGrafter"/>
</dbReference>
<proteinExistence type="predicted"/>
<evidence type="ECO:0000256" key="4">
    <source>
        <dbReference type="ARBA" id="ARBA00023157"/>
    </source>
</evidence>
<evidence type="ECO:0000256" key="1">
    <source>
        <dbReference type="ARBA" id="ARBA00022536"/>
    </source>
</evidence>
<feature type="repeat" description="LDL-receptor class B" evidence="6">
    <location>
        <begin position="150"/>
        <end position="192"/>
    </location>
</feature>
<dbReference type="EMBL" id="FR904571">
    <property type="protein sequence ID" value="CDQ67073.1"/>
    <property type="molecule type" value="Genomic_DNA"/>
</dbReference>
<dbReference type="PANTHER" id="PTHR22722">
    <property type="entry name" value="LOW-DENSITY LIPOPROTEIN RECEPTOR-RELATED PROTEIN 2-RELATED"/>
    <property type="match status" value="1"/>
</dbReference>
<dbReference type="AlphaFoldDB" id="A0A060WIE4"/>
<dbReference type="InterPro" id="IPR011042">
    <property type="entry name" value="6-blade_b-propeller_TolB-like"/>
</dbReference>
<evidence type="ECO:0000256" key="6">
    <source>
        <dbReference type="PROSITE-ProRule" id="PRU00461"/>
    </source>
</evidence>
<dbReference type="STRING" id="8022.A0A060WIE4"/>
<organism evidence="8 9">
    <name type="scientific">Oncorhynchus mykiss</name>
    <name type="common">Rainbow trout</name>
    <name type="synonym">Salmo gairdneri</name>
    <dbReference type="NCBI Taxonomy" id="8022"/>
    <lineage>
        <taxon>Eukaryota</taxon>
        <taxon>Metazoa</taxon>
        <taxon>Chordata</taxon>
        <taxon>Craniata</taxon>
        <taxon>Vertebrata</taxon>
        <taxon>Euteleostomi</taxon>
        <taxon>Actinopterygii</taxon>
        <taxon>Neopterygii</taxon>
        <taxon>Teleostei</taxon>
        <taxon>Protacanthopterygii</taxon>
        <taxon>Salmoniformes</taxon>
        <taxon>Salmonidae</taxon>
        <taxon>Salmoninae</taxon>
        <taxon>Oncorhynchus</taxon>
    </lineage>
</organism>
<sequence length="248" mass="27571">MKVHDPVCAWMHRCLCVCVCAVMPTCLFAPLMAPVQITSPASAAHVGFVVASVASVLTYPFEAFIIFSIRHEIRRIDLHKRDYSLLVPGLRNTIALDFHFNRSLLYWTDVVEDKIYRGRLSGSGGVTGIEVVVQHGLATPEGLAVDWIAGNLYWIDSNLDQIEVARLNGEMRTTLIAGGMEHPRAIALDPGQGILFWTDWDATFPRIEAASMSGGGRHIVFKDMEMGAWPNGLTLDHLEKRIVWTDAR</sequence>
<feature type="repeat" description="LDL-receptor class B" evidence="6">
    <location>
        <begin position="193"/>
        <end position="239"/>
    </location>
</feature>
<evidence type="ECO:0000256" key="3">
    <source>
        <dbReference type="ARBA" id="ARBA00022737"/>
    </source>
</evidence>
<feature type="transmembrane region" description="Helical" evidence="7">
    <location>
        <begin position="12"/>
        <end position="33"/>
    </location>
</feature>
<name>A0A060WIE4_ONCMY</name>
<dbReference type="PaxDb" id="8022-A0A060WIE4"/>